<dbReference type="SUPFAM" id="SSF81822">
    <property type="entry name" value="RuBisCo LSMT C-terminal, substrate-binding domain"/>
    <property type="match status" value="1"/>
</dbReference>
<keyword evidence="3" id="KW-0949">S-adenosyl-L-methionine</keyword>
<dbReference type="EMBL" id="CAUYUJ010014428">
    <property type="protein sequence ID" value="CAK0841113.1"/>
    <property type="molecule type" value="Genomic_DNA"/>
</dbReference>
<organism evidence="5 6">
    <name type="scientific">Prorocentrum cordatum</name>
    <dbReference type="NCBI Taxonomy" id="2364126"/>
    <lineage>
        <taxon>Eukaryota</taxon>
        <taxon>Sar</taxon>
        <taxon>Alveolata</taxon>
        <taxon>Dinophyceae</taxon>
        <taxon>Prorocentrales</taxon>
        <taxon>Prorocentraceae</taxon>
        <taxon>Prorocentrum</taxon>
    </lineage>
</organism>
<evidence type="ECO:0000256" key="1">
    <source>
        <dbReference type="ARBA" id="ARBA00022603"/>
    </source>
</evidence>
<dbReference type="Pfam" id="PF09273">
    <property type="entry name" value="Rubis-subs-bind"/>
    <property type="match status" value="1"/>
</dbReference>
<keyword evidence="1" id="KW-0489">Methyltransferase</keyword>
<dbReference type="PANTHER" id="PTHR13271">
    <property type="entry name" value="UNCHARACTERIZED PUTATIVE METHYLTRANSFERASE"/>
    <property type="match status" value="1"/>
</dbReference>
<evidence type="ECO:0000259" key="4">
    <source>
        <dbReference type="PROSITE" id="PS50280"/>
    </source>
</evidence>
<evidence type="ECO:0000313" key="5">
    <source>
        <dbReference type="EMBL" id="CAK0841113.1"/>
    </source>
</evidence>
<keyword evidence="6" id="KW-1185">Reference proteome</keyword>
<dbReference type="InterPro" id="IPR001214">
    <property type="entry name" value="SET_dom"/>
</dbReference>
<dbReference type="PROSITE" id="PS50280">
    <property type="entry name" value="SET"/>
    <property type="match status" value="1"/>
</dbReference>
<keyword evidence="2" id="KW-0808">Transferase</keyword>
<dbReference type="Proteomes" id="UP001189429">
    <property type="component" value="Unassembled WGS sequence"/>
</dbReference>
<reference evidence="5" key="1">
    <citation type="submission" date="2023-10" db="EMBL/GenBank/DDBJ databases">
        <authorList>
            <person name="Chen Y."/>
            <person name="Shah S."/>
            <person name="Dougan E. K."/>
            <person name="Thang M."/>
            <person name="Chan C."/>
        </authorList>
    </citation>
    <scope>NUCLEOTIDE SEQUENCE [LARGE SCALE GENOMIC DNA]</scope>
</reference>
<dbReference type="InterPro" id="IPR036464">
    <property type="entry name" value="Rubisco_LSMT_subst-bd_sf"/>
</dbReference>
<gene>
    <name evidence="5" type="ORF">PCOR1329_LOCUS36400</name>
</gene>
<name>A0ABN9T911_9DINO</name>
<protein>
    <recommendedName>
        <fullName evidence="4">SET domain-containing protein</fullName>
    </recommendedName>
</protein>
<accession>A0ABN9T911</accession>
<evidence type="ECO:0000256" key="2">
    <source>
        <dbReference type="ARBA" id="ARBA00022679"/>
    </source>
</evidence>
<dbReference type="Gene3D" id="3.90.1410.10">
    <property type="entry name" value="set domain protein methyltransferase, domain 1"/>
    <property type="match status" value="1"/>
</dbReference>
<feature type="domain" description="SET" evidence="4">
    <location>
        <begin position="1"/>
        <end position="99"/>
    </location>
</feature>
<dbReference type="Gene3D" id="3.90.1420.10">
    <property type="entry name" value="Rubisco LSMT, substrate-binding domain"/>
    <property type="match status" value="1"/>
</dbReference>
<dbReference type="InterPro" id="IPR050600">
    <property type="entry name" value="SETD3_SETD6_MTase"/>
</dbReference>
<dbReference type="InterPro" id="IPR015353">
    <property type="entry name" value="Rubisco_LSMT_subst-bd"/>
</dbReference>
<comment type="caution">
    <text evidence="5">The sequence shown here is derived from an EMBL/GenBank/DDBJ whole genome shotgun (WGS) entry which is preliminary data.</text>
</comment>
<evidence type="ECO:0000256" key="3">
    <source>
        <dbReference type="ARBA" id="ARBA00022691"/>
    </source>
</evidence>
<proteinExistence type="predicted"/>
<evidence type="ECO:0000313" key="6">
    <source>
        <dbReference type="Proteomes" id="UP001189429"/>
    </source>
</evidence>
<dbReference type="InterPro" id="IPR046341">
    <property type="entry name" value="SET_dom_sf"/>
</dbReference>
<dbReference type="SUPFAM" id="SSF82199">
    <property type="entry name" value="SET domain"/>
    <property type="match status" value="1"/>
</dbReference>
<sequence>MRRSFDEEFSALAEGMFARRPEDFPPGAFTFENFMWGAAIVSSRAYGDDEDGSFLAVPPLVDFLNHQAGALQLTRFGNGIVAYAHKHYDKGEEAFINYGGKANAQLLSQYGFLIDGNADEAVFLRLGEHLLIEEPLADQKRGLLEQLFGDGVDADTAILKLARRPREWLGLLLPVVRALALTAEDEVPENAWDLQAPQQARLEVAAWSVLETAILRRVEEYPASLEDAKARLAEGWPSGGISERNSLGLRLQISEQELLAEALVQVAERKEEALAMG</sequence>